<evidence type="ECO:0000256" key="1">
    <source>
        <dbReference type="ARBA" id="ARBA00004389"/>
    </source>
</evidence>
<reference evidence="16" key="3">
    <citation type="submission" date="2025-09" db="UniProtKB">
        <authorList>
            <consortium name="Ensembl"/>
        </authorList>
    </citation>
    <scope>IDENTIFICATION</scope>
</reference>
<keyword evidence="3 12" id="KW-0813">Transport</keyword>
<feature type="compositionally biased region" description="Basic and acidic residues" evidence="13">
    <location>
        <begin position="751"/>
        <end position="762"/>
    </location>
</feature>
<dbReference type="InterPro" id="IPR037239">
    <property type="entry name" value="OSBP_sf"/>
</dbReference>
<dbReference type="GO" id="GO:0006869">
    <property type="term" value="P:lipid transport"/>
    <property type="evidence" value="ECO:0007669"/>
    <property type="project" value="UniProtKB-KW"/>
</dbReference>
<evidence type="ECO:0000256" key="13">
    <source>
        <dbReference type="SAM" id="MobiDB-lite"/>
    </source>
</evidence>
<dbReference type="PROSITE" id="PS50003">
    <property type="entry name" value="PH_DOMAIN"/>
    <property type="match status" value="1"/>
</dbReference>
<evidence type="ECO:0000259" key="15">
    <source>
        <dbReference type="PROSITE" id="PS50003"/>
    </source>
</evidence>
<dbReference type="OMA" id="VAYWEKQ"/>
<feature type="compositionally biased region" description="Basic residues" evidence="13">
    <location>
        <begin position="720"/>
        <end position="738"/>
    </location>
</feature>
<evidence type="ECO:0000256" key="9">
    <source>
        <dbReference type="ARBA" id="ARBA00023121"/>
    </source>
</evidence>
<dbReference type="AlphaFoldDB" id="A0A669BTA4"/>
<evidence type="ECO:0000256" key="2">
    <source>
        <dbReference type="ARBA" id="ARBA00008842"/>
    </source>
</evidence>
<dbReference type="InterPro" id="IPR001849">
    <property type="entry name" value="PH_domain"/>
</dbReference>
<evidence type="ECO:0000256" key="8">
    <source>
        <dbReference type="ARBA" id="ARBA00023055"/>
    </source>
</evidence>
<feature type="transmembrane region" description="Helical" evidence="14">
    <location>
        <begin position="821"/>
        <end position="838"/>
    </location>
</feature>
<dbReference type="SUPFAM" id="SSF144000">
    <property type="entry name" value="Oxysterol-binding protein-like"/>
    <property type="match status" value="1"/>
</dbReference>
<feature type="region of interest" description="Disordered" evidence="13">
    <location>
        <begin position="720"/>
        <end position="776"/>
    </location>
</feature>
<dbReference type="Gene3D" id="3.30.70.3490">
    <property type="match status" value="1"/>
</dbReference>
<keyword evidence="7 14" id="KW-1133">Transmembrane helix</keyword>
<dbReference type="FunFam" id="2.40.160.120:FF:000020">
    <property type="entry name" value="Oxysterol-binding protein"/>
    <property type="match status" value="1"/>
</dbReference>
<dbReference type="SMART" id="SM00233">
    <property type="entry name" value="PH"/>
    <property type="match status" value="1"/>
</dbReference>
<dbReference type="GO" id="GO:0005789">
    <property type="term" value="C:endoplasmic reticulum membrane"/>
    <property type="evidence" value="ECO:0007669"/>
    <property type="project" value="UniProtKB-SubCell"/>
</dbReference>
<keyword evidence="9" id="KW-0446">Lipid-binding</keyword>
<feature type="compositionally biased region" description="Basic residues" evidence="13">
    <location>
        <begin position="763"/>
        <end position="773"/>
    </location>
</feature>
<keyword evidence="8 12" id="KW-0445">Lipid transport</keyword>
<feature type="domain" description="PH" evidence="15">
    <location>
        <begin position="109"/>
        <end position="233"/>
    </location>
</feature>
<keyword evidence="5 14" id="KW-0812">Transmembrane</keyword>
<reference evidence="17" key="1">
    <citation type="submission" date="2012-01" db="EMBL/GenBank/DDBJ databases">
        <title>The Genome Sequence of Oreochromis niloticus (Nile Tilapia).</title>
        <authorList>
            <consortium name="Broad Institute Genome Assembly Team"/>
            <consortium name="Broad Institute Sequencing Platform"/>
            <person name="Di Palma F."/>
            <person name="Johnson J."/>
            <person name="Lander E.S."/>
            <person name="Lindblad-Toh K."/>
        </authorList>
    </citation>
    <scope>NUCLEOTIDE SEQUENCE [LARGE SCALE GENOMIC DNA]</scope>
</reference>
<dbReference type="InterPro" id="IPR011993">
    <property type="entry name" value="PH-like_dom_sf"/>
</dbReference>
<sequence length="839" mass="95755">MTSSDAESSPSCGLQQSSQESYSQNKSEGLTDFSHLHMNMKNKDLDVTSPRPSFSLLCSQSETKLYNGSDKDVSASGGKLTKKESLKVQKKNYREEKKRATKELLNYFCIRKNSYLTFFCNCLQIRGTLKSWTKLWCVLKPGVLLIYKTHKNGQWVGTVLLNACELIERPSKKDGFCFKLFHPLEQSIWAVKGPKGEAVGSITQPLPSSHLIFRAASESDGRCWMDALELALKCSSLLKRTMIREGKDDMSTVGTGGEHSINFYSLLRAHNIHDPDLYSDKSDREGEQDHEESDPEGLEKSEESDSDTSERQDDSYIDLDPNEHLRETPYLEQSQEELGEAGEAAQTETVSEENKSLIWTLLKQVRPGMDLSKVVLPTFILEPRSFLDKLSDYYFHADFLSEAAIEENAYNRMKKVVKWYISGFYKKPKGLKKPYNPIIGETFRCMWLHQKTNSKTFYIAEQVSHHPPVSAFYVSNRKDGFCLSGSILAKSKFYGNSLSAILDGEARLTFLNRGEDYVMNMPYAHCKGILYGTMTLELGGHVTIACEKTGYSAQLEFKLKPFLGSSDCVNQISGKIKLGKEVLATLEGHWDSEIFINDKKTGIVDTFWNPTTELRQSRLTRCTVPLEEQEEFESERLWQHVTRAINNKDQTEATNEKFILEEAQRKSARERKAKCEEWSPALFEQDPITGEWHYKYADTRPWDPLNDLIQFEKDGCIQTKVRHRTPMVTVPKRKHKSDKPKSPESGCSSPEPDHQDSSGSERHKSKHNNRLRKKGADLSELQSAIESIKQTQEDINRTITVLRSRAASRVEGSSFLQQRDYVIIIFLIFLQVLINYIFK</sequence>
<dbReference type="PROSITE" id="PS01013">
    <property type="entry name" value="OSBP"/>
    <property type="match status" value="1"/>
</dbReference>
<evidence type="ECO:0000313" key="16">
    <source>
        <dbReference type="Ensembl" id="ENSONIP00000037661.1"/>
    </source>
</evidence>
<keyword evidence="17" id="KW-1185">Reference proteome</keyword>
<dbReference type="InterPro" id="IPR018494">
    <property type="entry name" value="Oxysterol-bd_CS"/>
</dbReference>
<evidence type="ECO:0000256" key="6">
    <source>
        <dbReference type="ARBA" id="ARBA00022824"/>
    </source>
</evidence>
<organism evidence="16 17">
    <name type="scientific">Oreochromis niloticus</name>
    <name type="common">Nile tilapia</name>
    <name type="synonym">Tilapia nilotica</name>
    <dbReference type="NCBI Taxonomy" id="8128"/>
    <lineage>
        <taxon>Eukaryota</taxon>
        <taxon>Metazoa</taxon>
        <taxon>Chordata</taxon>
        <taxon>Craniata</taxon>
        <taxon>Vertebrata</taxon>
        <taxon>Euteleostomi</taxon>
        <taxon>Actinopterygii</taxon>
        <taxon>Neopterygii</taxon>
        <taxon>Teleostei</taxon>
        <taxon>Neoteleostei</taxon>
        <taxon>Acanthomorphata</taxon>
        <taxon>Ovalentaria</taxon>
        <taxon>Cichlomorphae</taxon>
        <taxon>Cichliformes</taxon>
        <taxon>Cichlidae</taxon>
        <taxon>African cichlids</taxon>
        <taxon>Pseudocrenilabrinae</taxon>
        <taxon>Oreochromini</taxon>
        <taxon>Oreochromis</taxon>
    </lineage>
</organism>
<feature type="compositionally biased region" description="Basic and acidic residues" evidence="13">
    <location>
        <begin position="297"/>
        <end position="314"/>
    </location>
</feature>
<feature type="compositionally biased region" description="Basic and acidic residues" evidence="13">
    <location>
        <begin position="275"/>
        <end position="287"/>
    </location>
</feature>
<dbReference type="Gene3D" id="2.40.160.120">
    <property type="match status" value="1"/>
</dbReference>
<dbReference type="CDD" id="cd13286">
    <property type="entry name" value="PH_OPR5_ORP8"/>
    <property type="match status" value="1"/>
</dbReference>
<evidence type="ECO:0000256" key="12">
    <source>
        <dbReference type="RuleBase" id="RU003845"/>
    </source>
</evidence>
<dbReference type="Proteomes" id="UP000005207">
    <property type="component" value="Linkage group LG17"/>
</dbReference>
<name>A0A669BTA4_ORENI</name>
<feature type="region of interest" description="Disordered" evidence="13">
    <location>
        <begin position="275"/>
        <end position="323"/>
    </location>
</feature>
<reference evidence="16" key="2">
    <citation type="submission" date="2025-08" db="UniProtKB">
        <authorList>
            <consortium name="Ensembl"/>
        </authorList>
    </citation>
    <scope>IDENTIFICATION</scope>
</reference>
<accession>A0A669BTA4</accession>
<protein>
    <recommendedName>
        <fullName evidence="12">Oxysterol-binding protein</fullName>
    </recommendedName>
</protein>
<dbReference type="FunFam" id="2.30.29.30:FF:000030">
    <property type="entry name" value="Oxysterol-binding protein"/>
    <property type="match status" value="1"/>
</dbReference>
<evidence type="ECO:0000256" key="10">
    <source>
        <dbReference type="ARBA" id="ARBA00023136"/>
    </source>
</evidence>
<feature type="region of interest" description="Disordered" evidence="13">
    <location>
        <begin position="1"/>
        <end position="28"/>
    </location>
</feature>
<dbReference type="Pfam" id="PF01237">
    <property type="entry name" value="Oxysterol_BP"/>
    <property type="match status" value="1"/>
</dbReference>
<dbReference type="GO" id="GO:0015485">
    <property type="term" value="F:cholesterol binding"/>
    <property type="evidence" value="ECO:0007669"/>
    <property type="project" value="TreeGrafter"/>
</dbReference>
<dbReference type="PANTHER" id="PTHR10972">
    <property type="entry name" value="OXYSTEROL-BINDING PROTEIN-RELATED"/>
    <property type="match status" value="1"/>
</dbReference>
<comment type="similarity">
    <text evidence="2 11">Belongs to the OSBP family.</text>
</comment>
<keyword evidence="4" id="KW-0597">Phosphoprotein</keyword>
<dbReference type="FunFam" id="1.10.287.2720:FF:000002">
    <property type="entry name" value="Oxysterol-binding protein"/>
    <property type="match status" value="1"/>
</dbReference>
<dbReference type="Gene3D" id="2.30.29.30">
    <property type="entry name" value="Pleckstrin-homology domain (PH domain)/Phosphotyrosine-binding domain (PTB)"/>
    <property type="match status" value="1"/>
</dbReference>
<dbReference type="SUPFAM" id="SSF50729">
    <property type="entry name" value="PH domain-like"/>
    <property type="match status" value="1"/>
</dbReference>
<comment type="subcellular location">
    <subcellularLocation>
        <location evidence="1">Endoplasmic reticulum membrane</location>
        <topology evidence="1">Single-pass membrane protein</topology>
    </subcellularLocation>
</comment>
<evidence type="ECO:0000256" key="14">
    <source>
        <dbReference type="SAM" id="Phobius"/>
    </source>
</evidence>
<dbReference type="Gene3D" id="1.10.287.2720">
    <property type="match status" value="1"/>
</dbReference>
<dbReference type="InterPro" id="IPR000648">
    <property type="entry name" value="Oxysterol-bd"/>
</dbReference>
<evidence type="ECO:0000256" key="5">
    <source>
        <dbReference type="ARBA" id="ARBA00022692"/>
    </source>
</evidence>
<dbReference type="Ensembl" id="ENSONIT00000091543.1">
    <property type="protein sequence ID" value="ENSONIP00000037661.1"/>
    <property type="gene ID" value="ENSONIG00000012061.2"/>
</dbReference>
<dbReference type="GO" id="GO:0032541">
    <property type="term" value="C:cortical endoplasmic reticulum"/>
    <property type="evidence" value="ECO:0007669"/>
    <property type="project" value="TreeGrafter"/>
</dbReference>
<dbReference type="Pfam" id="PF00169">
    <property type="entry name" value="PH"/>
    <property type="match status" value="1"/>
</dbReference>
<gene>
    <name evidence="16" type="primary">OSBPL8</name>
</gene>
<evidence type="ECO:0000313" key="17">
    <source>
        <dbReference type="Proteomes" id="UP000005207"/>
    </source>
</evidence>
<keyword evidence="10 14" id="KW-0472">Membrane</keyword>
<dbReference type="PANTHER" id="PTHR10972:SF216">
    <property type="entry name" value="OXYSTEROL-BINDING PROTEIN-RELATED PROTEIN 8"/>
    <property type="match status" value="1"/>
</dbReference>
<keyword evidence="6" id="KW-0256">Endoplasmic reticulum</keyword>
<evidence type="ECO:0000256" key="11">
    <source>
        <dbReference type="RuleBase" id="RU003844"/>
    </source>
</evidence>
<evidence type="ECO:0000256" key="4">
    <source>
        <dbReference type="ARBA" id="ARBA00022553"/>
    </source>
</evidence>
<evidence type="ECO:0000256" key="7">
    <source>
        <dbReference type="ARBA" id="ARBA00022989"/>
    </source>
</evidence>
<evidence type="ECO:0000256" key="3">
    <source>
        <dbReference type="ARBA" id="ARBA00022448"/>
    </source>
</evidence>
<dbReference type="GeneTree" id="ENSGT00940000156622"/>
<proteinExistence type="inferred from homology"/>
<dbReference type="GO" id="GO:0005829">
    <property type="term" value="C:cytosol"/>
    <property type="evidence" value="ECO:0007669"/>
    <property type="project" value="TreeGrafter"/>
</dbReference>